<evidence type="ECO:0000256" key="9">
    <source>
        <dbReference type="ARBA" id="ARBA00022833"/>
    </source>
</evidence>
<dbReference type="PROSITE" id="PS50089">
    <property type="entry name" value="ZF_RING_2"/>
    <property type="match status" value="1"/>
</dbReference>
<accession>A0A4Y2GZY9</accession>
<evidence type="ECO:0000256" key="5">
    <source>
        <dbReference type="ARBA" id="ARBA00022692"/>
    </source>
</evidence>
<dbReference type="EMBL" id="BGPR01001635">
    <property type="protein sequence ID" value="GBM58469.1"/>
    <property type="molecule type" value="Genomic_DNA"/>
</dbReference>
<dbReference type="InterPro" id="IPR013083">
    <property type="entry name" value="Znf_RING/FYVE/PHD"/>
</dbReference>
<dbReference type="Proteomes" id="UP000499080">
    <property type="component" value="Unassembled WGS sequence"/>
</dbReference>
<keyword evidence="11 14" id="KW-0472">Membrane</keyword>
<keyword evidence="10 14" id="KW-1133">Transmembrane helix</keyword>
<feature type="compositionally biased region" description="Basic and acidic residues" evidence="13">
    <location>
        <begin position="24"/>
        <end position="38"/>
    </location>
</feature>
<keyword evidence="4" id="KW-0808">Transferase</keyword>
<evidence type="ECO:0000256" key="4">
    <source>
        <dbReference type="ARBA" id="ARBA00022679"/>
    </source>
</evidence>
<evidence type="ECO:0000256" key="12">
    <source>
        <dbReference type="PROSITE-ProRule" id="PRU00175"/>
    </source>
</evidence>
<dbReference type="GO" id="GO:0016020">
    <property type="term" value="C:membrane"/>
    <property type="evidence" value="ECO:0007669"/>
    <property type="project" value="UniProtKB-SubCell"/>
</dbReference>
<evidence type="ECO:0000256" key="10">
    <source>
        <dbReference type="ARBA" id="ARBA00022989"/>
    </source>
</evidence>
<evidence type="ECO:0000256" key="8">
    <source>
        <dbReference type="ARBA" id="ARBA00022786"/>
    </source>
</evidence>
<dbReference type="PANTHER" id="PTHR45977">
    <property type="entry name" value="TARGET OF ERK KINASE MPK-1"/>
    <property type="match status" value="1"/>
</dbReference>
<evidence type="ECO:0000256" key="2">
    <source>
        <dbReference type="ARBA" id="ARBA00004141"/>
    </source>
</evidence>
<gene>
    <name evidence="16" type="ORF">AVEN_226413_1</name>
</gene>
<proteinExistence type="predicted"/>
<name>A0A4Y2GZY9_ARAVE</name>
<feature type="compositionally biased region" description="Polar residues" evidence="13">
    <location>
        <begin position="1"/>
        <end position="10"/>
    </location>
</feature>
<evidence type="ECO:0000256" key="11">
    <source>
        <dbReference type="ARBA" id="ARBA00023136"/>
    </source>
</evidence>
<keyword evidence="8" id="KW-0833">Ubl conjugation pathway</keyword>
<dbReference type="InterPro" id="IPR001841">
    <property type="entry name" value="Znf_RING"/>
</dbReference>
<dbReference type="OrthoDB" id="8062037at2759"/>
<dbReference type="PANTHER" id="PTHR45977:SF4">
    <property type="entry name" value="RING-TYPE DOMAIN-CONTAINING PROTEIN"/>
    <property type="match status" value="1"/>
</dbReference>
<feature type="transmembrane region" description="Helical" evidence="14">
    <location>
        <begin position="217"/>
        <end position="240"/>
    </location>
</feature>
<feature type="domain" description="RING-type" evidence="15">
    <location>
        <begin position="117"/>
        <end position="157"/>
    </location>
</feature>
<comment type="subcellular location">
    <subcellularLocation>
        <location evidence="2">Membrane</location>
        <topology evidence="2">Multi-pass membrane protein</topology>
    </subcellularLocation>
</comment>
<evidence type="ECO:0000256" key="13">
    <source>
        <dbReference type="SAM" id="MobiDB-lite"/>
    </source>
</evidence>
<evidence type="ECO:0000313" key="16">
    <source>
        <dbReference type="EMBL" id="GBM58469.1"/>
    </source>
</evidence>
<keyword evidence="6" id="KW-0479">Metal-binding</keyword>
<keyword evidence="17" id="KW-1185">Reference proteome</keyword>
<dbReference type="GO" id="GO:0008270">
    <property type="term" value="F:zinc ion binding"/>
    <property type="evidence" value="ECO:0007669"/>
    <property type="project" value="UniProtKB-KW"/>
</dbReference>
<dbReference type="GO" id="GO:0016567">
    <property type="term" value="P:protein ubiquitination"/>
    <property type="evidence" value="ECO:0007669"/>
    <property type="project" value="TreeGrafter"/>
</dbReference>
<keyword evidence="5 14" id="KW-0812">Transmembrane</keyword>
<evidence type="ECO:0000256" key="6">
    <source>
        <dbReference type="ARBA" id="ARBA00022723"/>
    </source>
</evidence>
<evidence type="ECO:0000256" key="1">
    <source>
        <dbReference type="ARBA" id="ARBA00000900"/>
    </source>
</evidence>
<dbReference type="SUPFAM" id="SSF57850">
    <property type="entry name" value="RING/U-box"/>
    <property type="match status" value="1"/>
</dbReference>
<dbReference type="GO" id="GO:0061630">
    <property type="term" value="F:ubiquitin protein ligase activity"/>
    <property type="evidence" value="ECO:0007669"/>
    <property type="project" value="UniProtKB-EC"/>
</dbReference>
<evidence type="ECO:0000256" key="3">
    <source>
        <dbReference type="ARBA" id="ARBA00012483"/>
    </source>
</evidence>
<comment type="catalytic activity">
    <reaction evidence="1">
        <text>S-ubiquitinyl-[E2 ubiquitin-conjugating enzyme]-L-cysteine + [acceptor protein]-L-lysine = [E2 ubiquitin-conjugating enzyme]-L-cysteine + N(6)-ubiquitinyl-[acceptor protein]-L-lysine.</text>
        <dbReference type="EC" id="2.3.2.27"/>
    </reaction>
</comment>
<feature type="region of interest" description="Disordered" evidence="13">
    <location>
        <begin position="1"/>
        <end position="89"/>
    </location>
</feature>
<evidence type="ECO:0000256" key="14">
    <source>
        <dbReference type="SAM" id="Phobius"/>
    </source>
</evidence>
<evidence type="ECO:0000256" key="7">
    <source>
        <dbReference type="ARBA" id="ARBA00022771"/>
    </source>
</evidence>
<evidence type="ECO:0000313" key="17">
    <source>
        <dbReference type="Proteomes" id="UP000499080"/>
    </source>
</evidence>
<feature type="compositionally biased region" description="Polar residues" evidence="13">
    <location>
        <begin position="73"/>
        <end position="83"/>
    </location>
</feature>
<dbReference type="AlphaFoldDB" id="A0A4Y2GZY9"/>
<protein>
    <recommendedName>
        <fullName evidence="3">RING-type E3 ubiquitin transferase</fullName>
        <ecNumber evidence="3">2.3.2.27</ecNumber>
    </recommendedName>
</protein>
<keyword evidence="7 12" id="KW-0863">Zinc-finger</keyword>
<comment type="caution">
    <text evidence="16">The sequence shown here is derived from an EMBL/GenBank/DDBJ whole genome shotgun (WGS) entry which is preliminary data.</text>
</comment>
<keyword evidence="9" id="KW-0862">Zinc</keyword>
<dbReference type="Gene3D" id="3.30.40.10">
    <property type="entry name" value="Zinc/RING finger domain, C3HC4 (zinc finger)"/>
    <property type="match status" value="1"/>
</dbReference>
<sequence length="244" mass="26411">MAQKRQQSQVAPGERVGFSAARGGRQERQNEKQAHPSRSDSAVVEQGGPSAFPQGASTSREALHPGKGMAASSALTGTDPGQQSREDASSAIAPHGTIFASGEGQPSTITTGIQYNCSICLDSSRWKTMRSLPCRHEFHKVCIDKWLNRNGRCPLCRTRPTSPRNVQVPTRNQPVAPRNVLVPARNQPVTLRNMTVPARNQPVTLRNRNEGGLTVSLSLRTLALVSLVAAFIWALTTIFIPRAS</sequence>
<dbReference type="SMART" id="SM00184">
    <property type="entry name" value="RING"/>
    <property type="match status" value="1"/>
</dbReference>
<reference evidence="16 17" key="1">
    <citation type="journal article" date="2019" name="Sci. Rep.">
        <title>Orb-weaving spider Araneus ventricosus genome elucidates the spidroin gene catalogue.</title>
        <authorList>
            <person name="Kono N."/>
            <person name="Nakamura H."/>
            <person name="Ohtoshi R."/>
            <person name="Moran D.A.P."/>
            <person name="Shinohara A."/>
            <person name="Yoshida Y."/>
            <person name="Fujiwara M."/>
            <person name="Mori M."/>
            <person name="Tomita M."/>
            <person name="Arakawa K."/>
        </authorList>
    </citation>
    <scope>NUCLEOTIDE SEQUENCE [LARGE SCALE GENOMIC DNA]</scope>
</reference>
<dbReference type="GO" id="GO:0006511">
    <property type="term" value="P:ubiquitin-dependent protein catabolic process"/>
    <property type="evidence" value="ECO:0007669"/>
    <property type="project" value="TreeGrafter"/>
</dbReference>
<dbReference type="Pfam" id="PF13639">
    <property type="entry name" value="zf-RING_2"/>
    <property type="match status" value="1"/>
</dbReference>
<organism evidence="16 17">
    <name type="scientific">Araneus ventricosus</name>
    <name type="common">Orbweaver spider</name>
    <name type="synonym">Epeira ventricosa</name>
    <dbReference type="NCBI Taxonomy" id="182803"/>
    <lineage>
        <taxon>Eukaryota</taxon>
        <taxon>Metazoa</taxon>
        <taxon>Ecdysozoa</taxon>
        <taxon>Arthropoda</taxon>
        <taxon>Chelicerata</taxon>
        <taxon>Arachnida</taxon>
        <taxon>Araneae</taxon>
        <taxon>Araneomorphae</taxon>
        <taxon>Entelegynae</taxon>
        <taxon>Araneoidea</taxon>
        <taxon>Araneidae</taxon>
        <taxon>Araneus</taxon>
    </lineage>
</organism>
<evidence type="ECO:0000259" key="15">
    <source>
        <dbReference type="PROSITE" id="PS50089"/>
    </source>
</evidence>
<dbReference type="EC" id="2.3.2.27" evidence="3"/>